<name>A0AAV5BPC6_ELECO</name>
<accession>A0AAV5BPC6</accession>
<reference evidence="1" key="1">
    <citation type="journal article" date="2018" name="DNA Res.">
        <title>Multiple hybrid de novo genome assembly of finger millet, an orphan allotetraploid crop.</title>
        <authorList>
            <person name="Hatakeyama M."/>
            <person name="Aluri S."/>
            <person name="Balachadran M.T."/>
            <person name="Sivarajan S.R."/>
            <person name="Patrignani A."/>
            <person name="Gruter S."/>
            <person name="Poveda L."/>
            <person name="Shimizu-Inatsugi R."/>
            <person name="Baeten J."/>
            <person name="Francoijs K.J."/>
            <person name="Nataraja K.N."/>
            <person name="Reddy Y.A.N."/>
            <person name="Phadnis S."/>
            <person name="Ravikumar R.L."/>
            <person name="Schlapbach R."/>
            <person name="Sreeman S.M."/>
            <person name="Shimizu K.K."/>
        </authorList>
    </citation>
    <scope>NUCLEOTIDE SEQUENCE</scope>
</reference>
<dbReference type="Proteomes" id="UP001054889">
    <property type="component" value="Unassembled WGS sequence"/>
</dbReference>
<reference evidence="1" key="2">
    <citation type="submission" date="2021-12" db="EMBL/GenBank/DDBJ databases">
        <title>Resequencing data analysis of finger millet.</title>
        <authorList>
            <person name="Hatakeyama M."/>
            <person name="Aluri S."/>
            <person name="Balachadran M.T."/>
            <person name="Sivarajan S.R."/>
            <person name="Poveda L."/>
            <person name="Shimizu-Inatsugi R."/>
            <person name="Schlapbach R."/>
            <person name="Sreeman S.M."/>
            <person name="Shimizu K.K."/>
        </authorList>
    </citation>
    <scope>NUCLEOTIDE SEQUENCE</scope>
</reference>
<proteinExistence type="predicted"/>
<comment type="caution">
    <text evidence="1">The sequence shown here is derived from an EMBL/GenBank/DDBJ whole genome shotgun (WGS) entry which is preliminary data.</text>
</comment>
<evidence type="ECO:0000313" key="1">
    <source>
        <dbReference type="EMBL" id="GJM87503.1"/>
    </source>
</evidence>
<dbReference type="AlphaFoldDB" id="A0AAV5BPC6"/>
<evidence type="ECO:0000313" key="2">
    <source>
        <dbReference type="Proteomes" id="UP001054889"/>
    </source>
</evidence>
<keyword evidence="2" id="KW-1185">Reference proteome</keyword>
<protein>
    <submittedName>
        <fullName evidence="1">Uncharacterized protein</fullName>
    </submittedName>
</protein>
<gene>
    <name evidence="1" type="primary">ga03463</name>
    <name evidence="1" type="ORF">PR202_ga03463</name>
</gene>
<organism evidence="1 2">
    <name type="scientific">Eleusine coracana subsp. coracana</name>
    <dbReference type="NCBI Taxonomy" id="191504"/>
    <lineage>
        <taxon>Eukaryota</taxon>
        <taxon>Viridiplantae</taxon>
        <taxon>Streptophyta</taxon>
        <taxon>Embryophyta</taxon>
        <taxon>Tracheophyta</taxon>
        <taxon>Spermatophyta</taxon>
        <taxon>Magnoliopsida</taxon>
        <taxon>Liliopsida</taxon>
        <taxon>Poales</taxon>
        <taxon>Poaceae</taxon>
        <taxon>PACMAD clade</taxon>
        <taxon>Chloridoideae</taxon>
        <taxon>Cynodonteae</taxon>
        <taxon>Eleusininae</taxon>
        <taxon>Eleusine</taxon>
    </lineage>
</organism>
<dbReference type="PANTHER" id="PTHR37391">
    <property type="entry name" value="E3 UBIQUITIN-PROTEIN LIGASE"/>
    <property type="match status" value="1"/>
</dbReference>
<dbReference type="EMBL" id="BQKI01000001">
    <property type="protein sequence ID" value="GJM87503.1"/>
    <property type="molecule type" value="Genomic_DNA"/>
</dbReference>
<dbReference type="PANTHER" id="PTHR37391:SF5">
    <property type="entry name" value="TETRATRICOPEPTIDE-LIKE HELICAL"/>
    <property type="match status" value="1"/>
</dbReference>
<sequence>MTIIDICDQYIDYQDKLYVNENGRLEFSGDNWSALWPGSCKPGLWMNAASRLAVLYNLILREEELYMQERSKLGETIRLDRDEEIELVIPP</sequence>